<dbReference type="Pfam" id="PF24996">
    <property type="entry name" value="NANM"/>
    <property type="match status" value="1"/>
</dbReference>
<dbReference type="InterPro" id="IPR056734">
    <property type="entry name" value="NANM"/>
</dbReference>
<evidence type="ECO:0000313" key="2">
    <source>
        <dbReference type="Proteomes" id="UP000249016"/>
    </source>
</evidence>
<accession>A0A327NJI7</accession>
<dbReference type="Gene3D" id="2.120.10.80">
    <property type="entry name" value="Kelch-type beta propeller"/>
    <property type="match status" value="1"/>
</dbReference>
<dbReference type="RefSeq" id="WP_111343664.1">
    <property type="nucleotide sequence ID" value="NZ_QLII01000001.1"/>
</dbReference>
<dbReference type="OrthoDB" id="9803597at2"/>
<dbReference type="Proteomes" id="UP000249016">
    <property type="component" value="Unassembled WGS sequence"/>
</dbReference>
<reference evidence="1 2" key="1">
    <citation type="submission" date="2018-06" db="EMBL/GenBank/DDBJ databases">
        <title>Spirosoma sp. HMF3257 Genome sequencing and assembly.</title>
        <authorList>
            <person name="Kang H."/>
            <person name="Cha I."/>
            <person name="Kim H."/>
            <person name="Kang J."/>
            <person name="Joh K."/>
        </authorList>
    </citation>
    <scope>NUCLEOTIDE SEQUENCE [LARGE SCALE GENOMIC DNA]</scope>
    <source>
        <strain evidence="1 2">HMF3257</strain>
    </source>
</reference>
<dbReference type="SUPFAM" id="SSF50965">
    <property type="entry name" value="Galactose oxidase, central domain"/>
    <property type="match status" value="1"/>
</dbReference>
<protein>
    <recommendedName>
        <fullName evidence="3">Galactose oxidase</fullName>
    </recommendedName>
</protein>
<dbReference type="InterPro" id="IPR015915">
    <property type="entry name" value="Kelch-typ_b-propeller"/>
</dbReference>
<dbReference type="EMBL" id="QLII01000001">
    <property type="protein sequence ID" value="RAI75347.1"/>
    <property type="molecule type" value="Genomic_DNA"/>
</dbReference>
<gene>
    <name evidence="1" type="ORF">HMF3257_16280</name>
</gene>
<dbReference type="AlphaFoldDB" id="A0A327NJI7"/>
<sequence>MFAGVSNEAIIAIGGANFPGASPWEGGKKKWYDDIFVLEKGKKGWVRSAHNFPGTCGYGVSITYKNQLIVIGGSNANEHLTQVMGVVWNGTDVVLTNYPSLPYPLAQMGGLLIEDMIVLVGGSQSATSVSIRTCLILDLKNLKAGWQQNDTFRALPEFSRFVVFTMEMVTCLVGKHRGSMPKAISIGIFCWMPTTFS</sequence>
<keyword evidence="2" id="KW-1185">Reference proteome</keyword>
<organism evidence="1 2">
    <name type="scientific">Spirosoma telluris</name>
    <dbReference type="NCBI Taxonomy" id="2183553"/>
    <lineage>
        <taxon>Bacteria</taxon>
        <taxon>Pseudomonadati</taxon>
        <taxon>Bacteroidota</taxon>
        <taxon>Cytophagia</taxon>
        <taxon>Cytophagales</taxon>
        <taxon>Cytophagaceae</taxon>
        <taxon>Spirosoma</taxon>
    </lineage>
</organism>
<dbReference type="InterPro" id="IPR011043">
    <property type="entry name" value="Gal_Oxase/kelch_b-propeller"/>
</dbReference>
<evidence type="ECO:0008006" key="3">
    <source>
        <dbReference type="Google" id="ProtNLM"/>
    </source>
</evidence>
<name>A0A327NJI7_9BACT</name>
<evidence type="ECO:0000313" key="1">
    <source>
        <dbReference type="EMBL" id="RAI75347.1"/>
    </source>
</evidence>
<proteinExistence type="predicted"/>
<comment type="caution">
    <text evidence="1">The sequence shown here is derived from an EMBL/GenBank/DDBJ whole genome shotgun (WGS) entry which is preliminary data.</text>
</comment>